<comment type="caution">
    <text evidence="1">The sequence shown here is derived from an EMBL/GenBank/DDBJ whole genome shotgun (WGS) entry which is preliminary data.</text>
</comment>
<reference evidence="1" key="1">
    <citation type="journal article" date="2014" name="Front. Microbiol.">
        <title>High frequency of phylogenetically diverse reductive dehalogenase-homologous genes in deep subseafloor sedimentary metagenomes.</title>
        <authorList>
            <person name="Kawai M."/>
            <person name="Futagami T."/>
            <person name="Toyoda A."/>
            <person name="Takaki Y."/>
            <person name="Nishi S."/>
            <person name="Hori S."/>
            <person name="Arai W."/>
            <person name="Tsubouchi T."/>
            <person name="Morono Y."/>
            <person name="Uchiyama I."/>
            <person name="Ito T."/>
            <person name="Fujiyama A."/>
            <person name="Inagaki F."/>
            <person name="Takami H."/>
        </authorList>
    </citation>
    <scope>NUCLEOTIDE SEQUENCE</scope>
    <source>
        <strain evidence="1">Expedition CK06-06</strain>
    </source>
</reference>
<sequence>MKSKKQKAKETIDVIEKGFRTEKKVHLGYLEWSKIKELEKSGKLKKLGKHKFLKQYFGKYQYKFIKGDMVISMIKILDMNLNPNRKWVWEIYAHDDKRLFEDVREFPTKKSAMKTVESYLG</sequence>
<dbReference type="EMBL" id="BART01006963">
    <property type="protein sequence ID" value="GAG72024.1"/>
    <property type="molecule type" value="Genomic_DNA"/>
</dbReference>
<gene>
    <name evidence="1" type="ORF">S01H4_15891</name>
</gene>
<dbReference type="AlphaFoldDB" id="X0ZRT0"/>
<evidence type="ECO:0000313" key="1">
    <source>
        <dbReference type="EMBL" id="GAG72024.1"/>
    </source>
</evidence>
<name>X0ZRT0_9ZZZZ</name>
<proteinExistence type="predicted"/>
<protein>
    <submittedName>
        <fullName evidence="1">Uncharacterized protein</fullName>
    </submittedName>
</protein>
<accession>X0ZRT0</accession>
<organism evidence="1">
    <name type="scientific">marine sediment metagenome</name>
    <dbReference type="NCBI Taxonomy" id="412755"/>
    <lineage>
        <taxon>unclassified sequences</taxon>
        <taxon>metagenomes</taxon>
        <taxon>ecological metagenomes</taxon>
    </lineage>
</organism>